<sequence>MCINSLMIDIDVIKCVIDDVIDRISLTNSSSHIQINPSTYYSAKSIENKFNQSINILNNSIKQLLKYELNTVVNNGQLTTTSNIRHGRYYNAATTVKQVNDLKRRLHWVQQRQMIVKQYNINQDKNMAETIPDVNLLENVWFEHRLKIPDVNLLENVWFEHRLKMLDNSLELLKKKETDQEEEDIDDEEIVDDFSCARCRIYQRKNENNNQLLKKLKHIHQVRNEHNYSSSHTEYSTPESDLIVYLSKIADRIGHTATSNISNSSKKVSSSLSSSSSSTTSKKKQQPPKLQSSVSVIVGDTNKTTKRTIEESRNISNSNFISTNYDLTNKRQKRIASPQSSLSTTSTSITGIANTSSPHDILTPSWRILTNKDFDSLINIEQSVSQQESEDISDESYILRHIRCELEQESWITNDPISKTVSLTSNRKNGTLQTSLSVPNGLSTTNQKQYKYRLTPNGIAYTETIDTK</sequence>
<gene>
    <name evidence="2" type="ORF">MBJ925_LOCUS35734</name>
</gene>
<comment type="caution">
    <text evidence="2">The sequence shown here is derived from an EMBL/GenBank/DDBJ whole genome shotgun (WGS) entry which is preliminary data.</text>
</comment>
<evidence type="ECO:0000256" key="1">
    <source>
        <dbReference type="SAM" id="MobiDB-lite"/>
    </source>
</evidence>
<accession>A0A816ZI47</accession>
<organism evidence="2 3">
    <name type="scientific">Rotaria magnacalcarata</name>
    <dbReference type="NCBI Taxonomy" id="392030"/>
    <lineage>
        <taxon>Eukaryota</taxon>
        <taxon>Metazoa</taxon>
        <taxon>Spiralia</taxon>
        <taxon>Gnathifera</taxon>
        <taxon>Rotifera</taxon>
        <taxon>Eurotatoria</taxon>
        <taxon>Bdelloidea</taxon>
        <taxon>Philodinida</taxon>
        <taxon>Philodinidae</taxon>
        <taxon>Rotaria</taxon>
    </lineage>
</organism>
<dbReference type="AlphaFoldDB" id="A0A816ZI47"/>
<proteinExistence type="predicted"/>
<feature type="compositionally biased region" description="Low complexity" evidence="1">
    <location>
        <begin position="337"/>
        <end position="351"/>
    </location>
</feature>
<dbReference type="Proteomes" id="UP000663824">
    <property type="component" value="Unassembled WGS sequence"/>
</dbReference>
<dbReference type="EMBL" id="CAJNRE010019773">
    <property type="protein sequence ID" value="CAF2208193.1"/>
    <property type="molecule type" value="Genomic_DNA"/>
</dbReference>
<reference evidence="2" key="1">
    <citation type="submission" date="2021-02" db="EMBL/GenBank/DDBJ databases">
        <authorList>
            <person name="Nowell W R."/>
        </authorList>
    </citation>
    <scope>NUCLEOTIDE SEQUENCE</scope>
</reference>
<protein>
    <submittedName>
        <fullName evidence="2">Uncharacterized protein</fullName>
    </submittedName>
</protein>
<feature type="compositionally biased region" description="Low complexity" evidence="1">
    <location>
        <begin position="259"/>
        <end position="280"/>
    </location>
</feature>
<feature type="region of interest" description="Disordered" evidence="1">
    <location>
        <begin position="259"/>
        <end position="299"/>
    </location>
</feature>
<evidence type="ECO:0000313" key="2">
    <source>
        <dbReference type="EMBL" id="CAF2208193.1"/>
    </source>
</evidence>
<evidence type="ECO:0000313" key="3">
    <source>
        <dbReference type="Proteomes" id="UP000663824"/>
    </source>
</evidence>
<feature type="region of interest" description="Disordered" evidence="1">
    <location>
        <begin position="331"/>
        <end position="351"/>
    </location>
</feature>
<name>A0A816ZI47_9BILA</name>